<sequence>MINSASITPFINNGQRGLLQYIADDHWSETNRNIYAFWPRLSAYQVPNNNVNSTHWLRNGAFIRLKTAGFGYTLPQDMTKKFHVSMFRIYVSGTNLLHWSAFKMWDPEMAGNGLGYPVQRVFNLGININF</sequence>
<dbReference type="EMBL" id="VSSQ01101255">
    <property type="protein sequence ID" value="MPN43080.1"/>
    <property type="molecule type" value="Genomic_DNA"/>
</dbReference>
<comment type="caution">
    <text evidence="1">The sequence shown here is derived from an EMBL/GenBank/DDBJ whole genome shotgun (WGS) entry which is preliminary data.</text>
</comment>
<reference evidence="1" key="1">
    <citation type="submission" date="2019-08" db="EMBL/GenBank/DDBJ databases">
        <authorList>
            <person name="Kucharzyk K."/>
            <person name="Murdoch R.W."/>
            <person name="Higgins S."/>
            <person name="Loffler F."/>
        </authorList>
    </citation>
    <scope>NUCLEOTIDE SEQUENCE</scope>
</reference>
<organism evidence="1">
    <name type="scientific">bioreactor metagenome</name>
    <dbReference type="NCBI Taxonomy" id="1076179"/>
    <lineage>
        <taxon>unclassified sequences</taxon>
        <taxon>metagenomes</taxon>
        <taxon>ecological metagenomes</taxon>
    </lineage>
</organism>
<accession>A0A645HW37</accession>
<dbReference type="AlphaFoldDB" id="A0A645HW37"/>
<protein>
    <recommendedName>
        <fullName evidence="2">TonB-dependent receptor SusC</fullName>
    </recommendedName>
</protein>
<name>A0A645HW37_9ZZZZ</name>
<proteinExistence type="predicted"/>
<evidence type="ECO:0008006" key="2">
    <source>
        <dbReference type="Google" id="ProtNLM"/>
    </source>
</evidence>
<gene>
    <name evidence="1" type="ORF">SDC9_190639</name>
</gene>
<evidence type="ECO:0000313" key="1">
    <source>
        <dbReference type="EMBL" id="MPN43080.1"/>
    </source>
</evidence>